<evidence type="ECO:0000313" key="1">
    <source>
        <dbReference type="EMBL" id="QUS47104.1"/>
    </source>
</evidence>
<dbReference type="EMBL" id="CP043765">
    <property type="protein sequence ID" value="QUS47104.1"/>
    <property type="molecule type" value="Genomic_DNA"/>
</dbReference>
<sequence length="104" mass="11288">MPSSDLAGATLVYRENDSVITSQPLKGNSVATSLPFYVEGKLWMLDTPGEWAVSNGRLYVWAPDGLSPEGRVWAAPDSNGIDADNSKNITIDGVRIFAAHHIWT</sequence>
<gene>
    <name evidence="1" type="ORF">F1331_26245</name>
</gene>
<dbReference type="AlphaFoldDB" id="A0A8E5IMM6"/>
<accession>A0A8E5IMM6</accession>
<reference evidence="1" key="1">
    <citation type="submission" date="2019-09" db="EMBL/GenBank/DDBJ databases">
        <title>Characterization of Mobilized Colistin Resistance Gene mcr-9 Carrying Colisitin Resistant Salmonella enterica serotype Senftenberg ST14.</title>
        <authorList>
            <person name="Cha M.-H."/>
            <person name="Woo G.-J."/>
        </authorList>
    </citation>
    <scope>NUCLEOTIDE SEQUENCE</scope>
    <source>
        <strain evidence="1">KUFSE-SAL0043</strain>
    </source>
</reference>
<dbReference type="RefSeq" id="WP_219827651.1">
    <property type="nucleotide sequence ID" value="NZ_CP043765.1"/>
</dbReference>
<name>A0A8E5IMM6_SALET</name>
<proteinExistence type="predicted"/>
<protein>
    <submittedName>
        <fullName evidence="1">Uncharacterized protein</fullName>
    </submittedName>
</protein>
<organism evidence="1">
    <name type="scientific">Salmonella enterica subsp. enterica serovar Dessau</name>
    <dbReference type="NCBI Taxonomy" id="2564349"/>
    <lineage>
        <taxon>Bacteria</taxon>
        <taxon>Pseudomonadati</taxon>
        <taxon>Pseudomonadota</taxon>
        <taxon>Gammaproteobacteria</taxon>
        <taxon>Enterobacterales</taxon>
        <taxon>Enterobacteriaceae</taxon>
        <taxon>Salmonella</taxon>
    </lineage>
</organism>